<feature type="non-terminal residue" evidence="1">
    <location>
        <position position="1"/>
    </location>
</feature>
<dbReference type="EMBL" id="CAJVPW010017483">
    <property type="protein sequence ID" value="CAG8676909.1"/>
    <property type="molecule type" value="Genomic_DNA"/>
</dbReference>
<organism evidence="1 2">
    <name type="scientific">Cetraspora pellucida</name>
    <dbReference type="NCBI Taxonomy" id="1433469"/>
    <lineage>
        <taxon>Eukaryota</taxon>
        <taxon>Fungi</taxon>
        <taxon>Fungi incertae sedis</taxon>
        <taxon>Mucoromycota</taxon>
        <taxon>Glomeromycotina</taxon>
        <taxon>Glomeromycetes</taxon>
        <taxon>Diversisporales</taxon>
        <taxon>Gigasporaceae</taxon>
        <taxon>Cetraspora</taxon>
    </lineage>
</organism>
<accession>A0ACA9P076</accession>
<protein>
    <submittedName>
        <fullName evidence="1">17298_t:CDS:1</fullName>
    </submittedName>
</protein>
<proteinExistence type="predicted"/>
<sequence>KLLPFVFILIGIENMFTLIDAVAVIPAHLDVKERVAQGLEKVGYIITKTLAIWLLLLLICSMTNIDSIKEFCIFTSIAMIIIYILHMSFFVATLSIDLKRSELEILFNNPISNSNNDTNANNIPLLKTINYGRKISGLLVILIFLVAVPNSPYLKFAFDKLNDSSVIKTATNINITFWETSIADKFWDIMSMDKKDQFAIIQPTRELTLFYSTEHDNGIDTFYSFNNYINWKLITKNSLKTFILSLKFITVPAIVIIFLTSFLVGYSLPLDLIIRKTGKSVGNKIILPVSSLSGSSALCFATLRVITLRGRHSADVDLLCANFNGVIISTSTDRHITSWDGRQGIPLKKLERYMRRCETCKCDSTGGLKNCITWPVRAICMSEKIDLVAAGFDDGVVRVWDINSGQAIYILKYTVEDIEQMTPTINHTCEKVTCLQIVVPNLHSSYDTSESTSNKKTPSMILATYLNGYFREWDLISGQIAHTVFTHQKDGISCLFVVDDEKQNYIQDELHIFTGARDGSVKCWSRTVHNPEDESKSTNSYCRSMWKLLYTIPGNYRNAITSIAAKVVKTKKSCVGIVVTGAANGEVKVYDYLTGQPMVTLSCGTFEKHHNAKECGEQLLFQRKLFTNQDLLEKYGYELPDQAKGNVSHKDAVTNIIIHKLKEECCPCGNTVETSGFSITTSSLDEKVYFWQLIRNTINCVCMVSNISDSTTDDNNNKDASERRWDDILGSAKSISFNGICIVQIGSKVVAQFFYRHAKFCASHPIFMIVLEIFIVLLLCYPAFDTYYLNPVKNVNHPFFCDVSPSKPQILKETFADKYEARPLFYVEQVIIKIANLGENNEGESASVLKKNLLLWILGLQERIENTVIRYPSLSSSIASIRYTLSDICFKPFSSNSCLIHSPLDYWLNNVDRLSHDSSIQATLSLANKIYLEKFIPLNSVFGNVVYKGRRIISADSIILTYFLKEIEDSNKGLTISIWKEIWNQIINDINTTFFLGDDPIKS</sequence>
<reference evidence="1" key="1">
    <citation type="submission" date="2021-06" db="EMBL/GenBank/DDBJ databases">
        <authorList>
            <person name="Kallberg Y."/>
            <person name="Tangrot J."/>
            <person name="Rosling A."/>
        </authorList>
    </citation>
    <scope>NUCLEOTIDE SEQUENCE</scope>
    <source>
        <strain evidence="1">28 12/20/2015</strain>
    </source>
</reference>
<comment type="caution">
    <text evidence="1">The sequence shown here is derived from an EMBL/GenBank/DDBJ whole genome shotgun (WGS) entry which is preliminary data.</text>
</comment>
<evidence type="ECO:0000313" key="2">
    <source>
        <dbReference type="Proteomes" id="UP000789366"/>
    </source>
</evidence>
<evidence type="ECO:0000313" key="1">
    <source>
        <dbReference type="EMBL" id="CAG8676909.1"/>
    </source>
</evidence>
<gene>
    <name evidence="1" type="ORF">SPELUC_LOCUS9951</name>
</gene>
<keyword evidence="2" id="KW-1185">Reference proteome</keyword>
<name>A0ACA9P076_9GLOM</name>
<feature type="non-terminal residue" evidence="1">
    <location>
        <position position="1003"/>
    </location>
</feature>
<dbReference type="Proteomes" id="UP000789366">
    <property type="component" value="Unassembled WGS sequence"/>
</dbReference>